<gene>
    <name evidence="2" type="ORF">GCM10010276_31800</name>
</gene>
<dbReference type="EMBL" id="BAAASG010000007">
    <property type="protein sequence ID" value="GAA2490334.1"/>
    <property type="molecule type" value="Genomic_DNA"/>
</dbReference>
<organism evidence="2 3">
    <name type="scientific">Streptomyces longisporus</name>
    <dbReference type="NCBI Taxonomy" id="1948"/>
    <lineage>
        <taxon>Bacteria</taxon>
        <taxon>Bacillati</taxon>
        <taxon>Actinomycetota</taxon>
        <taxon>Actinomycetes</taxon>
        <taxon>Kitasatosporales</taxon>
        <taxon>Streptomycetaceae</taxon>
        <taxon>Streptomyces</taxon>
    </lineage>
</organism>
<dbReference type="Proteomes" id="UP001501777">
    <property type="component" value="Unassembled WGS sequence"/>
</dbReference>
<reference evidence="3" key="1">
    <citation type="journal article" date="2019" name="Int. J. Syst. Evol. Microbiol.">
        <title>The Global Catalogue of Microorganisms (GCM) 10K type strain sequencing project: providing services to taxonomists for standard genome sequencing and annotation.</title>
        <authorList>
            <consortium name="The Broad Institute Genomics Platform"/>
            <consortium name="The Broad Institute Genome Sequencing Center for Infectious Disease"/>
            <person name="Wu L."/>
            <person name="Ma J."/>
        </authorList>
    </citation>
    <scope>NUCLEOTIDE SEQUENCE [LARGE SCALE GENOMIC DNA]</scope>
    <source>
        <strain evidence="3">JCM 4395</strain>
    </source>
</reference>
<evidence type="ECO:0000313" key="2">
    <source>
        <dbReference type="EMBL" id="GAA2490334.1"/>
    </source>
</evidence>
<dbReference type="SUPFAM" id="SSF100950">
    <property type="entry name" value="NagB/RpiA/CoA transferase-like"/>
    <property type="match status" value="1"/>
</dbReference>
<proteinExistence type="predicted"/>
<evidence type="ECO:0000256" key="1">
    <source>
        <dbReference type="SAM" id="MobiDB-lite"/>
    </source>
</evidence>
<feature type="compositionally biased region" description="Basic residues" evidence="1">
    <location>
        <begin position="54"/>
        <end position="75"/>
    </location>
</feature>
<feature type="region of interest" description="Disordered" evidence="1">
    <location>
        <begin position="36"/>
        <end position="81"/>
    </location>
</feature>
<name>A0ABP5Z695_STRLO</name>
<comment type="caution">
    <text evidence="2">The sequence shown here is derived from an EMBL/GenBank/DDBJ whole genome shotgun (WGS) entry which is preliminary data.</text>
</comment>
<protein>
    <submittedName>
        <fullName evidence="2">Uncharacterized protein</fullName>
    </submittedName>
</protein>
<dbReference type="InterPro" id="IPR037171">
    <property type="entry name" value="NagB/RpiA_transferase-like"/>
</dbReference>
<sequence length="98" mass="10361">MPGIEYGATVLVGGFGKAEMPVELIDALIRAGRERADGGVPRCARQGPGAQDRVRRRARWSAMKTGHRKAARGRPSKGGASGLLYALLRGRGAPRLAP</sequence>
<evidence type="ECO:0000313" key="3">
    <source>
        <dbReference type="Proteomes" id="UP001501777"/>
    </source>
</evidence>
<accession>A0ABP5Z695</accession>
<keyword evidence="3" id="KW-1185">Reference proteome</keyword>
<dbReference type="RefSeq" id="WP_425585740.1">
    <property type="nucleotide sequence ID" value="NZ_BAAASG010000007.1"/>
</dbReference>